<evidence type="ECO:0000256" key="1">
    <source>
        <dbReference type="SAM" id="Phobius"/>
    </source>
</evidence>
<proteinExistence type="predicted"/>
<comment type="caution">
    <text evidence="2">The sequence shown here is derived from an EMBL/GenBank/DDBJ whole genome shotgun (WGS) entry which is preliminary data.</text>
</comment>
<dbReference type="AlphaFoldDB" id="A0A369Q3S2"/>
<evidence type="ECO:0000313" key="3">
    <source>
        <dbReference type="Proteomes" id="UP000253961"/>
    </source>
</evidence>
<gene>
    <name evidence="2" type="ORF">DU508_07205</name>
</gene>
<evidence type="ECO:0000313" key="2">
    <source>
        <dbReference type="EMBL" id="RDC56978.1"/>
    </source>
</evidence>
<keyword evidence="1" id="KW-0472">Membrane</keyword>
<keyword evidence="3" id="KW-1185">Reference proteome</keyword>
<feature type="transmembrane region" description="Helical" evidence="1">
    <location>
        <begin position="37"/>
        <end position="59"/>
    </location>
</feature>
<protein>
    <submittedName>
        <fullName evidence="2">Uncharacterized protein</fullName>
    </submittedName>
</protein>
<keyword evidence="1" id="KW-1133">Transmembrane helix</keyword>
<sequence length="65" mass="7962">MARFVFFEHPDRDRNIIAKFSKPKQFMNLWALSVKNIVGQFRIETVFLPDCLIIFYIFLKHFFYN</sequence>
<reference evidence="2 3" key="1">
    <citation type="submission" date="2018-07" db="EMBL/GenBank/DDBJ databases">
        <title>Pedobacter sp. nov., isolated from soil.</title>
        <authorList>
            <person name="Zhou L.Y."/>
            <person name="Du Z.J."/>
        </authorList>
    </citation>
    <scope>NUCLEOTIDE SEQUENCE [LARGE SCALE GENOMIC DNA]</scope>
    <source>
        <strain evidence="2 3">JDX94</strain>
    </source>
</reference>
<name>A0A369Q3S2_9SPHI</name>
<organism evidence="2 3">
    <name type="scientific">Pedobacter chinensis</name>
    <dbReference type="NCBI Taxonomy" id="2282421"/>
    <lineage>
        <taxon>Bacteria</taxon>
        <taxon>Pseudomonadati</taxon>
        <taxon>Bacteroidota</taxon>
        <taxon>Sphingobacteriia</taxon>
        <taxon>Sphingobacteriales</taxon>
        <taxon>Sphingobacteriaceae</taxon>
        <taxon>Pedobacter</taxon>
    </lineage>
</organism>
<keyword evidence="1" id="KW-0812">Transmembrane</keyword>
<dbReference type="Proteomes" id="UP000253961">
    <property type="component" value="Unassembled WGS sequence"/>
</dbReference>
<accession>A0A369Q3S2</accession>
<dbReference type="EMBL" id="QPKV01000003">
    <property type="protein sequence ID" value="RDC56978.1"/>
    <property type="molecule type" value="Genomic_DNA"/>
</dbReference>